<protein>
    <submittedName>
        <fullName evidence="1">Uncharacterized protein</fullName>
    </submittedName>
</protein>
<dbReference type="RefSeq" id="WP_387961842.1">
    <property type="nucleotide sequence ID" value="NZ_JBHSGP010000008.1"/>
</dbReference>
<sequence length="291" mass="32710">MKHLLAFVIIILLFNSSMFSQNFEEYAGAIKLSDTAIITYKVFFKIDKSKVTGYSLTDLGGEHETKSNLVGFYDANKNKLSFKEVGIVYTKSIITQNDFCHIHFDPVNYKAGKTSYFKGTFKGRYNDGQECIDGEIFLNSVEKINSRMEKVTKKVNRSNRINDSIKDKFNNLKIMESLSLNMLKADRVLSVFSESNSINLEIFDGGQEDGDVISVKINGHTVLEHFTISSKRKIIPIKLLHNKTSIELIAQTVGTISTNTAVIEINDGKNNIRALTNLKVGESTKIDVLKL</sequence>
<proteinExistence type="predicted"/>
<dbReference type="Proteomes" id="UP001595953">
    <property type="component" value="Unassembled WGS sequence"/>
</dbReference>
<evidence type="ECO:0000313" key="2">
    <source>
        <dbReference type="Proteomes" id="UP001595953"/>
    </source>
</evidence>
<comment type="caution">
    <text evidence="1">The sequence shown here is derived from an EMBL/GenBank/DDBJ whole genome shotgun (WGS) entry which is preliminary data.</text>
</comment>
<dbReference type="EMBL" id="JBHSGP010000008">
    <property type="protein sequence ID" value="MFC4721846.1"/>
    <property type="molecule type" value="Genomic_DNA"/>
</dbReference>
<gene>
    <name evidence="1" type="ORF">ACFO5O_05920</name>
</gene>
<organism evidence="1 2">
    <name type="scientific">Geojedonia litorea</name>
    <dbReference type="NCBI Taxonomy" id="1268269"/>
    <lineage>
        <taxon>Bacteria</taxon>
        <taxon>Pseudomonadati</taxon>
        <taxon>Bacteroidota</taxon>
        <taxon>Flavobacteriia</taxon>
        <taxon>Flavobacteriales</taxon>
        <taxon>Flavobacteriaceae</taxon>
        <taxon>Geojedonia</taxon>
    </lineage>
</organism>
<name>A0ABV9N0R1_9FLAO</name>
<accession>A0ABV9N0R1</accession>
<reference evidence="2" key="1">
    <citation type="journal article" date="2019" name="Int. J. Syst. Evol. Microbiol.">
        <title>The Global Catalogue of Microorganisms (GCM) 10K type strain sequencing project: providing services to taxonomists for standard genome sequencing and annotation.</title>
        <authorList>
            <consortium name="The Broad Institute Genomics Platform"/>
            <consortium name="The Broad Institute Genome Sequencing Center for Infectious Disease"/>
            <person name="Wu L."/>
            <person name="Ma J."/>
        </authorList>
    </citation>
    <scope>NUCLEOTIDE SEQUENCE [LARGE SCALE GENOMIC DNA]</scope>
    <source>
        <strain evidence="2">CCUG 63682</strain>
    </source>
</reference>
<evidence type="ECO:0000313" key="1">
    <source>
        <dbReference type="EMBL" id="MFC4721846.1"/>
    </source>
</evidence>
<keyword evidence="2" id="KW-1185">Reference proteome</keyword>